<dbReference type="RefSeq" id="WP_207980520.1">
    <property type="nucleotide sequence ID" value="NZ_JAGDEL010000015.1"/>
</dbReference>
<keyword evidence="2" id="KW-1185">Reference proteome</keyword>
<accession>A0ABS3N698</accession>
<proteinExistence type="predicted"/>
<reference evidence="1 2" key="1">
    <citation type="submission" date="2021-03" db="EMBL/GenBank/DDBJ databases">
        <title>Whole genome sequence of Metabacillus bambusae BG109.</title>
        <authorList>
            <person name="Jeong J.W."/>
        </authorList>
    </citation>
    <scope>NUCLEOTIDE SEQUENCE [LARGE SCALE GENOMIC DNA]</scope>
    <source>
        <strain evidence="1 2">BG109</strain>
    </source>
</reference>
<sequence>MKPHQKNRSRAYYRHHRRRVIRRKAKIAEYNGWYVPSNGYFAKGKVHCSCWMCSQKTNKDGFPHSQVIQLERLNSQLSDYYSEEE</sequence>
<name>A0ABS3N698_9BACI</name>
<comment type="caution">
    <text evidence="1">The sequence shown here is derived from an EMBL/GenBank/DDBJ whole genome shotgun (WGS) entry which is preliminary data.</text>
</comment>
<gene>
    <name evidence="1" type="ORF">I7822_18135</name>
</gene>
<protein>
    <submittedName>
        <fullName evidence="1">Uncharacterized protein</fullName>
    </submittedName>
</protein>
<evidence type="ECO:0000313" key="1">
    <source>
        <dbReference type="EMBL" id="MBO1513564.1"/>
    </source>
</evidence>
<dbReference type="EMBL" id="JAGDEL010000015">
    <property type="protein sequence ID" value="MBO1513564.1"/>
    <property type="molecule type" value="Genomic_DNA"/>
</dbReference>
<organism evidence="1 2">
    <name type="scientific">Metabacillus bambusae</name>
    <dbReference type="NCBI Taxonomy" id="2795218"/>
    <lineage>
        <taxon>Bacteria</taxon>
        <taxon>Bacillati</taxon>
        <taxon>Bacillota</taxon>
        <taxon>Bacilli</taxon>
        <taxon>Bacillales</taxon>
        <taxon>Bacillaceae</taxon>
        <taxon>Metabacillus</taxon>
    </lineage>
</organism>
<evidence type="ECO:0000313" key="2">
    <source>
        <dbReference type="Proteomes" id="UP000663981"/>
    </source>
</evidence>
<dbReference type="Proteomes" id="UP000663981">
    <property type="component" value="Unassembled WGS sequence"/>
</dbReference>